<accession>A0A0A0EL53</accession>
<dbReference type="STRING" id="1461694.ATO9_07640"/>
<keyword evidence="3" id="KW-1185">Reference proteome</keyword>
<dbReference type="RefSeq" id="WP_043747272.1">
    <property type="nucleotide sequence ID" value="NZ_AQQX01000002.1"/>
</dbReference>
<dbReference type="Proteomes" id="UP000030004">
    <property type="component" value="Unassembled WGS sequence"/>
</dbReference>
<feature type="coiled-coil region" evidence="1">
    <location>
        <begin position="103"/>
        <end position="130"/>
    </location>
</feature>
<sequence length="207" mass="22370">MKRKATREKPRKRRSVRRRGKGTLLILACLLIGSAVLRIGADAGQAIARTEEPENQSEMAAHAPVPQACEPEPDVAAMLEAFATREARLKEKEAQVANRMQALSVADQEIEKKLAELTRAEEALRETLALADTAAEDDLSRLTAVYENMKPKEAAMLFEEMDPQFAAGFLGRMQPGAAAGVMAGLSPQTAYAVSVILAGRNANVPTE</sequence>
<dbReference type="SUPFAM" id="SSF158791">
    <property type="entry name" value="MgtE N-terminal domain-like"/>
    <property type="match status" value="1"/>
</dbReference>
<reference evidence="2 3" key="1">
    <citation type="journal article" date="2015" name="Antonie Van Leeuwenhoek">
        <title>Pseudooceanicola atlanticus gen. nov. sp. nov., isolated from surface seawater of the Atlantic Ocean and reclassification of Oceanicola batsensis, Oceanicola marinus, Oceanicola nitratireducens, Oceanicola nanhaiensis, Oceanicola antarcticus and Oceanicola flagellatus, as Pseudooceanicola batsensis comb. nov., Pseudooceanicola marinus comb. nov., Pseudooceanicola nitratireducens comb. nov., Pseudooceanicola nanhaiensis comb. nov., Pseudooceanicola antarcticus comb. nov., and Pseudooceanicola flagellatus comb. nov.</title>
        <authorList>
            <person name="Lai Q."/>
            <person name="Li G."/>
            <person name="Liu X."/>
            <person name="Du Y."/>
            <person name="Sun F."/>
            <person name="Shao Z."/>
        </authorList>
    </citation>
    <scope>NUCLEOTIDE SEQUENCE [LARGE SCALE GENOMIC DNA]</scope>
    <source>
        <strain evidence="2 3">22II-s11g</strain>
    </source>
</reference>
<dbReference type="AlphaFoldDB" id="A0A0A0EL53"/>
<protein>
    <recommendedName>
        <fullName evidence="4">Magnesium transporter MgtE intracellular domain-containing protein</fullName>
    </recommendedName>
</protein>
<gene>
    <name evidence="2" type="ORF">ATO9_07640</name>
</gene>
<evidence type="ECO:0000313" key="2">
    <source>
        <dbReference type="EMBL" id="KGM49872.1"/>
    </source>
</evidence>
<dbReference type="EMBL" id="AQQX01000002">
    <property type="protein sequence ID" value="KGM49872.1"/>
    <property type="molecule type" value="Genomic_DNA"/>
</dbReference>
<organism evidence="2 3">
    <name type="scientific">Pseudooceanicola atlanticus</name>
    <dbReference type="NCBI Taxonomy" id="1461694"/>
    <lineage>
        <taxon>Bacteria</taxon>
        <taxon>Pseudomonadati</taxon>
        <taxon>Pseudomonadota</taxon>
        <taxon>Alphaproteobacteria</taxon>
        <taxon>Rhodobacterales</taxon>
        <taxon>Paracoccaceae</taxon>
        <taxon>Pseudooceanicola</taxon>
    </lineage>
</organism>
<keyword evidence="1" id="KW-0175">Coiled coil</keyword>
<evidence type="ECO:0000256" key="1">
    <source>
        <dbReference type="SAM" id="Coils"/>
    </source>
</evidence>
<dbReference type="eggNOG" id="COG3334">
    <property type="taxonomic scope" value="Bacteria"/>
</dbReference>
<dbReference type="OrthoDB" id="9791432at2"/>
<evidence type="ECO:0000313" key="3">
    <source>
        <dbReference type="Proteomes" id="UP000030004"/>
    </source>
</evidence>
<proteinExistence type="predicted"/>
<evidence type="ECO:0008006" key="4">
    <source>
        <dbReference type="Google" id="ProtNLM"/>
    </source>
</evidence>
<comment type="caution">
    <text evidence="2">The sequence shown here is derived from an EMBL/GenBank/DDBJ whole genome shotgun (WGS) entry which is preliminary data.</text>
</comment>
<name>A0A0A0EL53_9RHOB</name>